<protein>
    <submittedName>
        <fullName evidence="8">TonB-dependent receptor</fullName>
    </submittedName>
</protein>
<feature type="signal peptide" evidence="5">
    <location>
        <begin position="1"/>
        <end position="34"/>
    </location>
</feature>
<dbReference type="Proteomes" id="UP000759103">
    <property type="component" value="Unassembled WGS sequence"/>
</dbReference>
<evidence type="ECO:0000256" key="1">
    <source>
        <dbReference type="ARBA" id="ARBA00004442"/>
    </source>
</evidence>
<proteinExistence type="inferred from homology"/>
<dbReference type="InterPro" id="IPR012910">
    <property type="entry name" value="Plug_dom"/>
</dbReference>
<comment type="similarity">
    <text evidence="4">Belongs to the TonB-dependent receptor family.</text>
</comment>
<dbReference type="PANTHER" id="PTHR40980:SF3">
    <property type="entry name" value="TONB-DEPENDENT RECEPTOR-LIKE BETA-BARREL DOMAIN-CONTAINING PROTEIN"/>
    <property type="match status" value="1"/>
</dbReference>
<reference evidence="8 9" key="1">
    <citation type="submission" date="2021-07" db="EMBL/GenBank/DDBJ databases">
        <title>Sphingomonas sp.</title>
        <authorList>
            <person name="Feng G."/>
            <person name="Li J."/>
            <person name="Pan M."/>
        </authorList>
    </citation>
    <scope>NUCLEOTIDE SEQUENCE [LARGE SCALE GENOMIC DNA]</scope>
    <source>
        <strain evidence="8 9">RRHST34</strain>
    </source>
</reference>
<evidence type="ECO:0000259" key="7">
    <source>
        <dbReference type="Pfam" id="PF07715"/>
    </source>
</evidence>
<dbReference type="Gene3D" id="2.170.130.10">
    <property type="entry name" value="TonB-dependent receptor, plug domain"/>
    <property type="match status" value="1"/>
</dbReference>
<evidence type="ECO:0000256" key="3">
    <source>
        <dbReference type="ARBA" id="ARBA00023237"/>
    </source>
</evidence>
<keyword evidence="5" id="KW-0732">Signal</keyword>
<dbReference type="SUPFAM" id="SSF56935">
    <property type="entry name" value="Porins"/>
    <property type="match status" value="1"/>
</dbReference>
<evidence type="ECO:0000313" key="8">
    <source>
        <dbReference type="EMBL" id="MBW6532182.1"/>
    </source>
</evidence>
<organism evidence="8 9">
    <name type="scientific">Sphingomonas citri</name>
    <dbReference type="NCBI Taxonomy" id="2862499"/>
    <lineage>
        <taxon>Bacteria</taxon>
        <taxon>Pseudomonadati</taxon>
        <taxon>Pseudomonadota</taxon>
        <taxon>Alphaproteobacteria</taxon>
        <taxon>Sphingomonadales</taxon>
        <taxon>Sphingomonadaceae</taxon>
        <taxon>Sphingomonas</taxon>
    </lineage>
</organism>
<gene>
    <name evidence="8" type="ORF">KZ820_15680</name>
</gene>
<evidence type="ECO:0000256" key="4">
    <source>
        <dbReference type="RuleBase" id="RU003357"/>
    </source>
</evidence>
<comment type="subcellular location">
    <subcellularLocation>
        <location evidence="1 4">Cell outer membrane</location>
    </subcellularLocation>
</comment>
<dbReference type="Gene3D" id="2.40.170.20">
    <property type="entry name" value="TonB-dependent receptor, beta-barrel domain"/>
    <property type="match status" value="1"/>
</dbReference>
<evidence type="ECO:0000256" key="2">
    <source>
        <dbReference type="ARBA" id="ARBA00023136"/>
    </source>
</evidence>
<feature type="domain" description="TonB-dependent receptor plug" evidence="7">
    <location>
        <begin position="71"/>
        <end position="173"/>
    </location>
</feature>
<dbReference type="InterPro" id="IPR010104">
    <property type="entry name" value="TonB_rcpt_bac"/>
</dbReference>
<keyword evidence="3" id="KW-0998">Cell outer membrane</keyword>
<evidence type="ECO:0000259" key="6">
    <source>
        <dbReference type="Pfam" id="PF00593"/>
    </source>
</evidence>
<dbReference type="EMBL" id="JAHXZN010000006">
    <property type="protein sequence ID" value="MBW6532182.1"/>
    <property type="molecule type" value="Genomic_DNA"/>
</dbReference>
<keyword evidence="8" id="KW-0675">Receptor</keyword>
<keyword evidence="4" id="KW-0798">TonB box</keyword>
<dbReference type="InterPro" id="IPR000531">
    <property type="entry name" value="Beta-barrel_TonB"/>
</dbReference>
<dbReference type="CDD" id="cd01347">
    <property type="entry name" value="ligand_gated_channel"/>
    <property type="match status" value="1"/>
</dbReference>
<feature type="chain" id="PRO_5046032895" evidence="5">
    <location>
        <begin position="35"/>
        <end position="946"/>
    </location>
</feature>
<sequence>MATSFRQVTARAFLFSGGMGCAIGALIAATPVLAQEAPPAVSAPPGQTDNAAEDIVVTGIRGSIASSAAQKRDAVGILDAISSEDLGKFPDANVAESLQRIPGVAIDRTNGEGAQVSVRGLGPAFNTVLFNGRSFASDNYNRAFSFDLIPAELISGAQVYKTAQAPLQGGGIGATINVQTPRPLALNGFKVIATGKALYEKNSDKFTPQGFGLISNTFADGKLGLLASVSYQRRIAQIASVSNDGYLPNSSVGPNSNPIATGVYAPRNFDVNTARDDRTRLGATVVAQYQPTDELTFTLDGLYNKFKSDSKTRALGAWFEPTSYTAATIDDNRTVTSLTTNGNADFISSGALRETTTWEGGFNAEWNPANNFKMVIDASYSRAKNAGGGGSYFTVIGTPTPYSFTQADGNGIPTVNGFADGVLTNPALGRTHIAGINGNDVTEKVQEYRWNNEWKPALGILQTVRFGLMSTTRDKSNVAITSGDDVGCVYCGYPTLADSSLLSPFTVKGLGAPSGSVPTTFLTYDAFRYLNFLASPAATSALDTKYGLAPGTTAARYAATNGYAVAPQPGTRVKETVWASYADVDFSGELGSMPWLVNVGARYEYTELTSSGSQRQLVDLTPTQGNPPTDPTIYVGVFASPTGTPISQKSSYSNFLPALNARLNFTPELQVRFAAYKTLTRPAIGDLAPSLDIGTLRPATLTASGGNPNLKPYQAKNLDLSLEWYPTRTTTLSAAVFYKKVDDFIIQLFGDELFPIRNAGNAQGVGLPVGGLIVDQNTARFSVRRPRNAQSLDIKGLELNLVHTFDWLPGVLSGFGVQANATFVSTNRDFDTSQVGQSFAAEGIGNSQNATVFYEKYGVSARIAYNRRERFLRELAGGAGNEPIFVRDYGQFDGSVAVNVTPYAQVFVEGTNLFNAKYYTTGRFDNQLLQYQNFGPRYDAGVRFSF</sequence>
<dbReference type="PANTHER" id="PTHR40980">
    <property type="entry name" value="PLUG DOMAIN-CONTAINING PROTEIN"/>
    <property type="match status" value="1"/>
</dbReference>
<dbReference type="Pfam" id="PF07715">
    <property type="entry name" value="Plug"/>
    <property type="match status" value="1"/>
</dbReference>
<name>A0ABS7BRT3_9SPHN</name>
<dbReference type="InterPro" id="IPR036942">
    <property type="entry name" value="Beta-barrel_TonB_sf"/>
</dbReference>
<keyword evidence="2 4" id="KW-0472">Membrane</keyword>
<dbReference type="NCBIfam" id="TIGR01782">
    <property type="entry name" value="TonB-Xanth-Caul"/>
    <property type="match status" value="1"/>
</dbReference>
<accession>A0ABS7BRT3</accession>
<evidence type="ECO:0000313" key="9">
    <source>
        <dbReference type="Proteomes" id="UP000759103"/>
    </source>
</evidence>
<feature type="domain" description="TonB-dependent receptor-like beta-barrel" evidence="6">
    <location>
        <begin position="411"/>
        <end position="913"/>
    </location>
</feature>
<keyword evidence="9" id="KW-1185">Reference proteome</keyword>
<dbReference type="InterPro" id="IPR037066">
    <property type="entry name" value="Plug_dom_sf"/>
</dbReference>
<evidence type="ECO:0000256" key="5">
    <source>
        <dbReference type="SAM" id="SignalP"/>
    </source>
</evidence>
<dbReference type="Pfam" id="PF00593">
    <property type="entry name" value="TonB_dep_Rec_b-barrel"/>
    <property type="match status" value="1"/>
</dbReference>
<comment type="caution">
    <text evidence="8">The sequence shown here is derived from an EMBL/GenBank/DDBJ whole genome shotgun (WGS) entry which is preliminary data.</text>
</comment>
<dbReference type="RefSeq" id="WP_219749538.1">
    <property type="nucleotide sequence ID" value="NZ_JAHXZN010000006.1"/>
</dbReference>